<dbReference type="OrthoDB" id="9784811at2"/>
<dbReference type="PANTHER" id="PTHR30105">
    <property type="entry name" value="UNCHARACTERIZED YIBQ-RELATED"/>
    <property type="match status" value="1"/>
</dbReference>
<proteinExistence type="predicted"/>
<dbReference type="Gene3D" id="3.20.20.370">
    <property type="entry name" value="Glycoside hydrolase/deacetylase"/>
    <property type="match status" value="1"/>
</dbReference>
<keyword evidence="2" id="KW-0472">Membrane</keyword>
<sequence length="400" mass="40397">MRFRKERPSPSAPDNRSRALSGSDVPIGADPSARLGAPRDDASAPRPPGLWARLPEAGRILLLAWAGLATATLATGATLAWLGPLPKPAAPAAHGTPASVKSAAAHLPSEPQNNQPPVPDRTAVSQPTASTAPSLPAPAHLPTPSGPVVTLVIDGVGFSADLTGQALALPSAIGVIVSPYLPDASTAADEARAHGHAVLLSLPMEPSQGARDDEGPQQLGGVHTAQEDQDALTWALSRLPHPDGVTDLASGMTGGAFVSSPDFDPIARRLEEAHLTFIEAEPGRARTAPGATADVSIDGDSDATGIDRQLAALTTVAARNGHALGVAGPLTPALLARITEWSKGLQAVRLVPVSRLTEHEAPSPLETVAVSAAPLPASASPVASGADVSGANVQADAPAN</sequence>
<dbReference type="CDD" id="cd10936">
    <property type="entry name" value="CE4_DAC2"/>
    <property type="match status" value="1"/>
</dbReference>
<dbReference type="Proteomes" id="UP000032679">
    <property type="component" value="Unassembled WGS sequence"/>
</dbReference>
<dbReference type="Pfam" id="PF04748">
    <property type="entry name" value="Polysacc_deac_2"/>
    <property type="match status" value="1"/>
</dbReference>
<dbReference type="GO" id="GO:0005975">
    <property type="term" value="P:carbohydrate metabolic process"/>
    <property type="evidence" value="ECO:0007669"/>
    <property type="project" value="InterPro"/>
</dbReference>
<dbReference type="PANTHER" id="PTHR30105:SF2">
    <property type="entry name" value="DIVERGENT POLYSACCHARIDE DEACETYLASE SUPERFAMILY"/>
    <property type="match status" value="1"/>
</dbReference>
<dbReference type="SUPFAM" id="SSF88713">
    <property type="entry name" value="Glycoside hydrolase/deacetylase"/>
    <property type="match status" value="1"/>
</dbReference>
<comment type="caution">
    <text evidence="3">The sequence shown here is derived from an EMBL/GenBank/DDBJ whole genome shotgun (WGS) entry which is preliminary data.</text>
</comment>
<evidence type="ECO:0000313" key="4">
    <source>
        <dbReference type="Proteomes" id="UP000032679"/>
    </source>
</evidence>
<gene>
    <name evidence="3" type="ORF">Tasa_010_204</name>
</gene>
<feature type="region of interest" description="Disordered" evidence="1">
    <location>
        <begin position="377"/>
        <end position="400"/>
    </location>
</feature>
<dbReference type="EMBL" id="BALE01000010">
    <property type="protein sequence ID" value="GAN53657.1"/>
    <property type="molecule type" value="Genomic_DNA"/>
</dbReference>
<dbReference type="AlphaFoldDB" id="A0A0D6MJ45"/>
<feature type="region of interest" description="Disordered" evidence="1">
    <location>
        <begin position="1"/>
        <end position="50"/>
    </location>
</feature>
<evidence type="ECO:0000313" key="3">
    <source>
        <dbReference type="EMBL" id="GAN53657.1"/>
    </source>
</evidence>
<dbReference type="STRING" id="1231623.Tasa_010_204"/>
<reference evidence="3 4" key="1">
    <citation type="submission" date="2012-10" db="EMBL/GenBank/DDBJ databases">
        <title>Genome sequencing of Tanticharoenia sakaeratensis NBRC 103193.</title>
        <authorList>
            <person name="Azuma Y."/>
            <person name="Hadano H."/>
            <person name="Hirakawa H."/>
            <person name="Matsushita K."/>
        </authorList>
    </citation>
    <scope>NUCLEOTIDE SEQUENCE [LARGE SCALE GENOMIC DNA]</scope>
    <source>
        <strain evidence="3 4">NBRC 103193</strain>
    </source>
</reference>
<evidence type="ECO:0000256" key="2">
    <source>
        <dbReference type="SAM" id="Phobius"/>
    </source>
</evidence>
<dbReference type="InterPro" id="IPR011330">
    <property type="entry name" value="Glyco_hydro/deAcase_b/a-brl"/>
</dbReference>
<evidence type="ECO:0008006" key="5">
    <source>
        <dbReference type="Google" id="ProtNLM"/>
    </source>
</evidence>
<keyword evidence="2" id="KW-1133">Transmembrane helix</keyword>
<feature type="region of interest" description="Disordered" evidence="1">
    <location>
        <begin position="89"/>
        <end position="142"/>
    </location>
</feature>
<feature type="compositionally biased region" description="Low complexity" evidence="1">
    <location>
        <begin position="377"/>
        <end position="391"/>
    </location>
</feature>
<evidence type="ECO:0000256" key="1">
    <source>
        <dbReference type="SAM" id="MobiDB-lite"/>
    </source>
</evidence>
<organism evidence="3 4">
    <name type="scientific">Tanticharoenia sakaeratensis NBRC 103193</name>
    <dbReference type="NCBI Taxonomy" id="1231623"/>
    <lineage>
        <taxon>Bacteria</taxon>
        <taxon>Pseudomonadati</taxon>
        <taxon>Pseudomonadota</taxon>
        <taxon>Alphaproteobacteria</taxon>
        <taxon>Acetobacterales</taxon>
        <taxon>Acetobacteraceae</taxon>
        <taxon>Tanticharoenia</taxon>
    </lineage>
</organism>
<dbReference type="RefSeq" id="WP_048847787.1">
    <property type="nucleotide sequence ID" value="NZ_BALE01000010.1"/>
</dbReference>
<accession>A0A0D6MJ45</accession>
<keyword evidence="4" id="KW-1185">Reference proteome</keyword>
<keyword evidence="2" id="KW-0812">Transmembrane</keyword>
<feature type="transmembrane region" description="Helical" evidence="2">
    <location>
        <begin position="60"/>
        <end position="82"/>
    </location>
</feature>
<protein>
    <recommendedName>
        <fullName evidence="5">Divergent polysaccharide deacetylase family protein</fullName>
    </recommendedName>
</protein>
<dbReference type="InterPro" id="IPR006837">
    <property type="entry name" value="Divergent_DAC"/>
</dbReference>
<name>A0A0D6MJ45_9PROT</name>